<feature type="domain" description="DNA polymerase III beta sliding clamp central" evidence="11">
    <location>
        <begin position="145"/>
        <end position="263"/>
    </location>
</feature>
<reference evidence="13 14" key="1">
    <citation type="submission" date="2018-03" db="EMBL/GenBank/DDBJ databases">
        <title>The ancient ancestry and fast evolution of plastids.</title>
        <authorList>
            <person name="Moore K.R."/>
            <person name="Magnabosco C."/>
            <person name="Momper L."/>
            <person name="Gold D.A."/>
            <person name="Bosak T."/>
            <person name="Fournier G.P."/>
        </authorList>
    </citation>
    <scope>NUCLEOTIDE SEQUENCE [LARGE SCALE GENOMIC DNA]</scope>
    <source>
        <strain evidence="13 14">CCALA 037</strain>
    </source>
</reference>
<keyword evidence="14" id="KW-1185">Reference proteome</keyword>
<dbReference type="InterPro" id="IPR001001">
    <property type="entry name" value="DNA_polIII_beta"/>
</dbReference>
<dbReference type="AlphaFoldDB" id="A0A2T1GCE7"/>
<evidence type="ECO:0000256" key="3">
    <source>
        <dbReference type="ARBA" id="ARBA00022490"/>
    </source>
</evidence>
<dbReference type="GO" id="GO:0003677">
    <property type="term" value="F:DNA binding"/>
    <property type="evidence" value="ECO:0007669"/>
    <property type="project" value="UniProtKB-UniRule"/>
</dbReference>
<dbReference type="Gene3D" id="3.10.150.10">
    <property type="entry name" value="DNA Polymerase III, subunit A, domain 2"/>
    <property type="match status" value="1"/>
</dbReference>
<feature type="domain" description="DNA polymerase III beta sliding clamp N-terminal" evidence="10">
    <location>
        <begin position="1"/>
        <end position="122"/>
    </location>
</feature>
<evidence type="ECO:0000256" key="1">
    <source>
        <dbReference type="ARBA" id="ARBA00004496"/>
    </source>
</evidence>
<dbReference type="Pfam" id="PF02768">
    <property type="entry name" value="DNA_pol3_beta_3"/>
    <property type="match status" value="1"/>
</dbReference>
<dbReference type="InterPro" id="IPR022637">
    <property type="entry name" value="DNA_polIII_beta_cen"/>
</dbReference>
<evidence type="ECO:0000256" key="5">
    <source>
        <dbReference type="ARBA" id="ARBA00022695"/>
    </source>
</evidence>
<feature type="domain" description="DNA polymerase III beta sliding clamp C-terminal" evidence="12">
    <location>
        <begin position="267"/>
        <end position="385"/>
    </location>
</feature>
<dbReference type="InterPro" id="IPR022635">
    <property type="entry name" value="DNA_polIII_beta_C"/>
</dbReference>
<accession>A0A2T1GCE7</accession>
<dbReference type="SUPFAM" id="SSF55979">
    <property type="entry name" value="DNA clamp"/>
    <property type="match status" value="3"/>
</dbReference>
<comment type="subunit">
    <text evidence="9">Forms a ring-shaped head-to-tail homodimer around DNA.</text>
</comment>
<dbReference type="OrthoDB" id="8421503at2"/>
<comment type="function">
    <text evidence="9">Confers DNA tethering and processivity to DNA polymerases and other proteins. Acts as a clamp, forming a ring around DNA (a reaction catalyzed by the clamp-loading complex) which diffuses in an ATP-independent manner freely and bidirectionally along dsDNA. Initially characterized for its ability to contact the catalytic subunit of DNA polymerase III (Pol III), a complex, multichain enzyme responsible for most of the replicative synthesis in bacteria; Pol III exhibits 3'-5' exonuclease proofreading activity. The beta chain is required for initiation of replication as well as for processivity of DNA replication.</text>
</comment>
<sequence>MKFVCTQHDLNINLALVSRAVSTRPTHPVLANIKIAATAEPDLIQLTGFDLSLGIQTNFAARVEEEGILTLPAKLLNDIVAKLPSGEITLDDEAGDNLVTITSASGRYQVRGMSAEEFPELPSIERGETNQLSATAFIDGLKGSLIACSQDETKQVLTGVYLKVEPERLEFAATDGHRLGIVEVYPNEVERASEEEATEPAATANTSSFEVTVPAKALRELEKMLAAGTEKDRLGLQLEQGQVVFGWGERKLTTRTLEGKYPDYRLLIPKQFQRQITLDRKQLLSALERIAVLADQSNLVKFSIASDRQSIDLSVESQDRGSGRESLLAQISGADLDIAFNIKYLMDGLKTLPTQEITISLNGPLEPVILTPLGGVKMTYLVMPVQLRN</sequence>
<dbReference type="GO" id="GO:0003887">
    <property type="term" value="F:DNA-directed DNA polymerase activity"/>
    <property type="evidence" value="ECO:0007669"/>
    <property type="project" value="UniProtKB-UniRule"/>
</dbReference>
<dbReference type="Pfam" id="PF02767">
    <property type="entry name" value="DNA_pol3_beta_2"/>
    <property type="match status" value="1"/>
</dbReference>
<comment type="caution">
    <text evidence="13">The sequence shown here is derived from an EMBL/GenBank/DDBJ whole genome shotgun (WGS) entry which is preliminary data.</text>
</comment>
<dbReference type="RefSeq" id="WP_106306980.1">
    <property type="nucleotide sequence ID" value="NZ_PVWO01000216.1"/>
</dbReference>
<dbReference type="GO" id="GO:0008408">
    <property type="term" value="F:3'-5' exonuclease activity"/>
    <property type="evidence" value="ECO:0007669"/>
    <property type="project" value="InterPro"/>
</dbReference>
<dbReference type="Proteomes" id="UP000238937">
    <property type="component" value="Unassembled WGS sequence"/>
</dbReference>
<dbReference type="NCBIfam" id="TIGR00663">
    <property type="entry name" value="dnan"/>
    <property type="match status" value="1"/>
</dbReference>
<evidence type="ECO:0000256" key="8">
    <source>
        <dbReference type="ARBA" id="ARBA00023125"/>
    </source>
</evidence>
<evidence type="ECO:0000256" key="7">
    <source>
        <dbReference type="ARBA" id="ARBA00022932"/>
    </source>
</evidence>
<comment type="subcellular location">
    <subcellularLocation>
        <location evidence="1 9">Cytoplasm</location>
    </subcellularLocation>
</comment>
<dbReference type="EMBL" id="PVWO01000216">
    <property type="protein sequence ID" value="PSB55026.1"/>
    <property type="molecule type" value="Genomic_DNA"/>
</dbReference>
<gene>
    <name evidence="13" type="ORF">C7B77_16365</name>
</gene>
<evidence type="ECO:0000259" key="11">
    <source>
        <dbReference type="Pfam" id="PF02767"/>
    </source>
</evidence>
<keyword evidence="4 9" id="KW-0808">Transferase</keyword>
<keyword evidence="8" id="KW-0238">DNA-binding</keyword>
<dbReference type="GO" id="GO:0009360">
    <property type="term" value="C:DNA polymerase III complex"/>
    <property type="evidence" value="ECO:0007669"/>
    <property type="project" value="InterPro"/>
</dbReference>
<keyword evidence="5 9" id="KW-0548">Nucleotidyltransferase</keyword>
<dbReference type="GO" id="GO:0005737">
    <property type="term" value="C:cytoplasm"/>
    <property type="evidence" value="ECO:0007669"/>
    <property type="project" value="UniProtKB-SubCell"/>
</dbReference>
<keyword evidence="7 9" id="KW-0239">DNA-directed DNA polymerase</keyword>
<dbReference type="GO" id="GO:0006271">
    <property type="term" value="P:DNA strand elongation involved in DNA replication"/>
    <property type="evidence" value="ECO:0007669"/>
    <property type="project" value="TreeGrafter"/>
</dbReference>
<organism evidence="13 14">
    <name type="scientific">Chamaesiphon polymorphus CCALA 037</name>
    <dbReference type="NCBI Taxonomy" id="2107692"/>
    <lineage>
        <taxon>Bacteria</taxon>
        <taxon>Bacillati</taxon>
        <taxon>Cyanobacteriota</taxon>
        <taxon>Cyanophyceae</taxon>
        <taxon>Gomontiellales</taxon>
        <taxon>Chamaesiphonaceae</taxon>
        <taxon>Chamaesiphon</taxon>
    </lineage>
</organism>
<evidence type="ECO:0000259" key="10">
    <source>
        <dbReference type="Pfam" id="PF00712"/>
    </source>
</evidence>
<keyword evidence="6 9" id="KW-0235">DNA replication</keyword>
<dbReference type="Pfam" id="PF00712">
    <property type="entry name" value="DNA_pol3_beta"/>
    <property type="match status" value="1"/>
</dbReference>
<protein>
    <recommendedName>
        <fullName evidence="9">Beta sliding clamp</fullName>
    </recommendedName>
</protein>
<evidence type="ECO:0000313" key="13">
    <source>
        <dbReference type="EMBL" id="PSB55026.1"/>
    </source>
</evidence>
<dbReference type="PIRSF" id="PIRSF000804">
    <property type="entry name" value="DNA_pol_III_b"/>
    <property type="match status" value="1"/>
</dbReference>
<comment type="similarity">
    <text evidence="2 9">Belongs to the beta sliding clamp family.</text>
</comment>
<dbReference type="PANTHER" id="PTHR30478:SF0">
    <property type="entry name" value="BETA SLIDING CLAMP"/>
    <property type="match status" value="1"/>
</dbReference>
<evidence type="ECO:0000259" key="12">
    <source>
        <dbReference type="Pfam" id="PF02768"/>
    </source>
</evidence>
<evidence type="ECO:0000313" key="14">
    <source>
        <dbReference type="Proteomes" id="UP000238937"/>
    </source>
</evidence>
<dbReference type="InterPro" id="IPR046938">
    <property type="entry name" value="DNA_clamp_sf"/>
</dbReference>
<dbReference type="InterPro" id="IPR022634">
    <property type="entry name" value="DNA_polIII_beta_N"/>
</dbReference>
<keyword evidence="3 9" id="KW-0963">Cytoplasm</keyword>
<evidence type="ECO:0000256" key="6">
    <source>
        <dbReference type="ARBA" id="ARBA00022705"/>
    </source>
</evidence>
<evidence type="ECO:0000256" key="9">
    <source>
        <dbReference type="PIRNR" id="PIRNR000804"/>
    </source>
</evidence>
<evidence type="ECO:0000256" key="4">
    <source>
        <dbReference type="ARBA" id="ARBA00022679"/>
    </source>
</evidence>
<dbReference type="CDD" id="cd00140">
    <property type="entry name" value="beta_clamp"/>
    <property type="match status" value="1"/>
</dbReference>
<dbReference type="SMART" id="SM00480">
    <property type="entry name" value="POL3Bc"/>
    <property type="match status" value="1"/>
</dbReference>
<dbReference type="PANTHER" id="PTHR30478">
    <property type="entry name" value="DNA POLYMERASE III SUBUNIT BETA"/>
    <property type="match status" value="1"/>
</dbReference>
<proteinExistence type="inferred from homology"/>
<name>A0A2T1GCE7_9CYAN</name>
<evidence type="ECO:0000256" key="2">
    <source>
        <dbReference type="ARBA" id="ARBA00010752"/>
    </source>
</evidence>
<dbReference type="Gene3D" id="3.70.10.10">
    <property type="match status" value="1"/>
</dbReference>